<evidence type="ECO:0008006" key="6">
    <source>
        <dbReference type="Google" id="ProtNLM"/>
    </source>
</evidence>
<dbReference type="PROSITE" id="PS50234">
    <property type="entry name" value="VWFA"/>
    <property type="match status" value="1"/>
</dbReference>
<feature type="compositionally biased region" description="Pro residues" evidence="1">
    <location>
        <begin position="880"/>
        <end position="895"/>
    </location>
</feature>
<comment type="caution">
    <text evidence="4">The sequence shown here is derived from an EMBL/GenBank/DDBJ whole genome shotgun (WGS) entry which is preliminary data.</text>
</comment>
<dbReference type="STRING" id="2010991.A0A3M2RQZ7"/>
<dbReference type="Pfam" id="PF13768">
    <property type="entry name" value="VWA_3"/>
    <property type="match status" value="1"/>
</dbReference>
<dbReference type="Pfam" id="PF08487">
    <property type="entry name" value="VIT"/>
    <property type="match status" value="1"/>
</dbReference>
<protein>
    <recommendedName>
        <fullName evidence="6">VIT domain-containing protein</fullName>
    </recommendedName>
</protein>
<dbReference type="EMBL" id="NKUJ01000323">
    <property type="protein sequence ID" value="RMJ07746.1"/>
    <property type="molecule type" value="Genomic_DNA"/>
</dbReference>
<dbReference type="InterPro" id="IPR013694">
    <property type="entry name" value="VIT"/>
</dbReference>
<dbReference type="PROSITE" id="PS51468">
    <property type="entry name" value="VIT"/>
    <property type="match status" value="1"/>
</dbReference>
<feature type="compositionally biased region" description="Pro residues" evidence="1">
    <location>
        <begin position="856"/>
        <end position="873"/>
    </location>
</feature>
<dbReference type="SMART" id="SM00609">
    <property type="entry name" value="VIT"/>
    <property type="match status" value="1"/>
</dbReference>
<dbReference type="Gene3D" id="3.40.50.410">
    <property type="entry name" value="von Willebrand factor, type A domain"/>
    <property type="match status" value="1"/>
</dbReference>
<dbReference type="AlphaFoldDB" id="A0A3M2RQZ7"/>
<feature type="domain" description="VWFA" evidence="2">
    <location>
        <begin position="374"/>
        <end position="558"/>
    </location>
</feature>
<organism evidence="4 5">
    <name type="scientific">Fusarium kuroshium</name>
    <dbReference type="NCBI Taxonomy" id="2010991"/>
    <lineage>
        <taxon>Eukaryota</taxon>
        <taxon>Fungi</taxon>
        <taxon>Dikarya</taxon>
        <taxon>Ascomycota</taxon>
        <taxon>Pezizomycotina</taxon>
        <taxon>Sordariomycetes</taxon>
        <taxon>Hypocreomycetidae</taxon>
        <taxon>Hypocreales</taxon>
        <taxon>Nectriaceae</taxon>
        <taxon>Fusarium</taxon>
        <taxon>Fusarium solani species complex</taxon>
    </lineage>
</organism>
<feature type="region of interest" description="Disordered" evidence="1">
    <location>
        <begin position="787"/>
        <end position="901"/>
    </location>
</feature>
<gene>
    <name evidence="4" type="ORF">CDV36_012655</name>
</gene>
<sequence>MSQYRSQRFRVERVPSGISYPAKRIYTPKAKKSTLALPKNITFDENEDSLGLPEAQANAASSFMSSTPTWRSEHASPSPLPSNQLQPPSPPAMLYLPVLRVDVKVSVDGTVAHTTLVQHFHNDFDNPIPKASYTFPLYDGAVVTSFRYKAQDKELVGQVKPKEQARQEFERARETKKAAALLEEHTPEIFETVVGNIPANTTVEVHIMYVGELRAHVLQQHDMPNKLDVVIPVSIAPRYGSPSRGDMTSTVPQGGGLNIRIEVNDNGTIQNLTSPTHGDAVSVKKVEPESITVASFALLAEEATVTQQVATYSSPLMTMNGDFVLTIEANPQYLLRSRAVLSGPNENGHAALMVNIKPRDIFEYDFRPENFAGEIIFLLDRSGSMGYGGGLDSLETVTKIGTLRPAMNLALASLPEHCVFNIASFGTDCEFLWQESQQHSKENISYARRYVYKDVRANMGSTEMLFALQEVVKSRLEDRPSTQIIIVTDGELEDDGITSFVFKTHQAHQDRIRFFALGIGEEVSHRLIEDIGEFGGGYGEVINIKKKPQWEGHLMRMLRLGLAPSRWIYDISFGSGFERRSLREYRLGQNPKDKETVSYIQAPYPTPAFHPFSYRSLFFLFQVGLTKKLPPTKIMLKPRNTGSKAGAQHTLQVEPTWTDRSTIHHLAVKAALIDLEAEASRENTLVAQSDIGRQNAELLGKMYSIASKWTGFVAVDQKTESSAIVDIYKADLIDVDLDDLEASIEADEASGDSSSDDHVPGAFRPIVPAPTISKNIFDQVSVSQDVEPQCLRPPRPGHHPLRPGPQQIPVRMPEPKSELPQTNPTPPPPSPPPPPVLQKPAPKPEPKPEMRHELPPSRPPPPPPVQKPQPNPALPYGVFFPPPPPPAAVQKPKPPVSAQDQINLEEHGLYVNRLFSYH</sequence>
<evidence type="ECO:0000259" key="2">
    <source>
        <dbReference type="PROSITE" id="PS50234"/>
    </source>
</evidence>
<feature type="compositionally biased region" description="Basic and acidic residues" evidence="1">
    <location>
        <begin position="842"/>
        <end position="855"/>
    </location>
</feature>
<dbReference type="PANTHER" id="PTHR45737:SF4">
    <property type="entry name" value="VON WILLEBRAND DOMAIN PROTEIN (AFU_ORTHOLOGUE AFUA_4G01160)"/>
    <property type="match status" value="1"/>
</dbReference>
<dbReference type="SUPFAM" id="SSF53300">
    <property type="entry name" value="vWA-like"/>
    <property type="match status" value="1"/>
</dbReference>
<evidence type="ECO:0000313" key="5">
    <source>
        <dbReference type="Proteomes" id="UP000277212"/>
    </source>
</evidence>
<accession>A0A3M2RQZ7</accession>
<dbReference type="SMART" id="SM00327">
    <property type="entry name" value="VWA"/>
    <property type="match status" value="1"/>
</dbReference>
<evidence type="ECO:0000259" key="3">
    <source>
        <dbReference type="PROSITE" id="PS51468"/>
    </source>
</evidence>
<name>A0A3M2RQZ7_9HYPO</name>
<dbReference type="OrthoDB" id="1729737at2759"/>
<dbReference type="InterPro" id="IPR036465">
    <property type="entry name" value="vWFA_dom_sf"/>
</dbReference>
<keyword evidence="5" id="KW-1185">Reference proteome</keyword>
<dbReference type="PANTHER" id="PTHR45737">
    <property type="entry name" value="VON WILLEBRAND FACTOR A DOMAIN-CONTAINING PROTEIN 5A"/>
    <property type="match status" value="1"/>
</dbReference>
<reference evidence="4 5" key="1">
    <citation type="submission" date="2017-06" db="EMBL/GenBank/DDBJ databases">
        <title>Comparative genomic analysis of Ambrosia Fusariam Clade fungi.</title>
        <authorList>
            <person name="Stajich J.E."/>
            <person name="Carrillo J."/>
            <person name="Kijimoto T."/>
            <person name="Eskalen A."/>
            <person name="O'Donnell K."/>
            <person name="Kasson M."/>
        </authorList>
    </citation>
    <scope>NUCLEOTIDE SEQUENCE [LARGE SCALE GENOMIC DNA]</scope>
    <source>
        <strain evidence="4">UCR3666</strain>
    </source>
</reference>
<feature type="region of interest" description="Disordered" evidence="1">
    <location>
        <begin position="746"/>
        <end position="767"/>
    </location>
</feature>
<feature type="compositionally biased region" description="Pro residues" evidence="1">
    <location>
        <begin position="823"/>
        <end position="841"/>
    </location>
</feature>
<evidence type="ECO:0000256" key="1">
    <source>
        <dbReference type="SAM" id="MobiDB-lite"/>
    </source>
</evidence>
<proteinExistence type="predicted"/>
<dbReference type="Proteomes" id="UP000277212">
    <property type="component" value="Unassembled WGS sequence"/>
</dbReference>
<feature type="compositionally biased region" description="Polar residues" evidence="1">
    <location>
        <begin position="58"/>
        <end position="70"/>
    </location>
</feature>
<evidence type="ECO:0000313" key="4">
    <source>
        <dbReference type="EMBL" id="RMJ07746.1"/>
    </source>
</evidence>
<dbReference type="InterPro" id="IPR002035">
    <property type="entry name" value="VWF_A"/>
</dbReference>
<feature type="region of interest" description="Disordered" evidence="1">
    <location>
        <begin position="56"/>
        <end position="88"/>
    </location>
</feature>
<feature type="domain" description="VIT" evidence="3">
    <location>
        <begin position="82"/>
        <end position="211"/>
    </location>
</feature>